<accession>A0AAV1JJR4</accession>
<dbReference type="PANTHER" id="PTHR45872">
    <property type="entry name" value="RHO GUANINE NUCLEOTIDE EXCHANGE FACTOR 2, ISOFORM D"/>
    <property type="match status" value="1"/>
</dbReference>
<dbReference type="GO" id="GO:0005737">
    <property type="term" value="C:cytoplasm"/>
    <property type="evidence" value="ECO:0007669"/>
    <property type="project" value="TreeGrafter"/>
</dbReference>
<evidence type="ECO:0000256" key="1">
    <source>
        <dbReference type="SAM" id="SignalP"/>
    </source>
</evidence>
<dbReference type="Proteomes" id="UP001497472">
    <property type="component" value="Unassembled WGS sequence"/>
</dbReference>
<organism evidence="2 3">
    <name type="scientific">Leptosia nina</name>
    <dbReference type="NCBI Taxonomy" id="320188"/>
    <lineage>
        <taxon>Eukaryota</taxon>
        <taxon>Metazoa</taxon>
        <taxon>Ecdysozoa</taxon>
        <taxon>Arthropoda</taxon>
        <taxon>Hexapoda</taxon>
        <taxon>Insecta</taxon>
        <taxon>Pterygota</taxon>
        <taxon>Neoptera</taxon>
        <taxon>Endopterygota</taxon>
        <taxon>Lepidoptera</taxon>
        <taxon>Glossata</taxon>
        <taxon>Ditrysia</taxon>
        <taxon>Papilionoidea</taxon>
        <taxon>Pieridae</taxon>
        <taxon>Pierinae</taxon>
        <taxon>Leptosia</taxon>
    </lineage>
</organism>
<keyword evidence="1" id="KW-0732">Signal</keyword>
<dbReference type="SUPFAM" id="SSF50156">
    <property type="entry name" value="PDZ domain-like"/>
    <property type="match status" value="1"/>
</dbReference>
<dbReference type="GO" id="GO:0007186">
    <property type="term" value="P:G protein-coupled receptor signaling pathway"/>
    <property type="evidence" value="ECO:0007669"/>
    <property type="project" value="TreeGrafter"/>
</dbReference>
<name>A0AAV1JJR4_9NEOP</name>
<dbReference type="PANTHER" id="PTHR45872:SF2">
    <property type="entry name" value="RHO GUANINE NUCLEOTIDE EXCHANGE FACTOR 2, ISOFORM D"/>
    <property type="match status" value="1"/>
</dbReference>
<dbReference type="GO" id="GO:0001664">
    <property type="term" value="F:G protein-coupled receptor binding"/>
    <property type="evidence" value="ECO:0007669"/>
    <property type="project" value="TreeGrafter"/>
</dbReference>
<comment type="caution">
    <text evidence="2">The sequence shown here is derived from an EMBL/GenBank/DDBJ whole genome shotgun (WGS) entry which is preliminary data.</text>
</comment>
<feature type="signal peptide" evidence="1">
    <location>
        <begin position="1"/>
        <end position="29"/>
    </location>
</feature>
<sequence length="79" mass="8080">MTSDDHIGPGMLCLAAVPTLVMLGGTVGAVSPSGEDLLTVTVVRDEHGYGMKVSGDNPVYVQSVKEHGAAWRAGLRSGG</sequence>
<dbReference type="GO" id="GO:0005085">
    <property type="term" value="F:guanyl-nucleotide exchange factor activity"/>
    <property type="evidence" value="ECO:0007669"/>
    <property type="project" value="TreeGrafter"/>
</dbReference>
<evidence type="ECO:0000313" key="3">
    <source>
        <dbReference type="Proteomes" id="UP001497472"/>
    </source>
</evidence>
<evidence type="ECO:0000313" key="2">
    <source>
        <dbReference type="EMBL" id="CAK1549160.1"/>
    </source>
</evidence>
<dbReference type="EMBL" id="CAVLEF010000011">
    <property type="protein sequence ID" value="CAK1549160.1"/>
    <property type="molecule type" value="Genomic_DNA"/>
</dbReference>
<feature type="chain" id="PRO_5043337218" evidence="1">
    <location>
        <begin position="30"/>
        <end position="79"/>
    </location>
</feature>
<dbReference type="Gene3D" id="2.30.42.10">
    <property type="match status" value="1"/>
</dbReference>
<proteinExistence type="predicted"/>
<dbReference type="InterPro" id="IPR036034">
    <property type="entry name" value="PDZ_sf"/>
</dbReference>
<dbReference type="AlphaFoldDB" id="A0AAV1JJR4"/>
<protein>
    <submittedName>
        <fullName evidence="2">Uncharacterized protein</fullName>
    </submittedName>
</protein>
<keyword evidence="3" id="KW-1185">Reference proteome</keyword>
<reference evidence="2 3" key="1">
    <citation type="submission" date="2023-11" db="EMBL/GenBank/DDBJ databases">
        <authorList>
            <person name="Okamura Y."/>
        </authorList>
    </citation>
    <scope>NUCLEOTIDE SEQUENCE [LARGE SCALE GENOMIC DNA]</scope>
</reference>
<gene>
    <name evidence="2" type="ORF">LNINA_LOCUS8486</name>
</gene>